<organism evidence="2 3">
    <name type="scientific">Liparis tanakae</name>
    <name type="common">Tanaka's snailfish</name>
    <dbReference type="NCBI Taxonomy" id="230148"/>
    <lineage>
        <taxon>Eukaryota</taxon>
        <taxon>Metazoa</taxon>
        <taxon>Chordata</taxon>
        <taxon>Craniata</taxon>
        <taxon>Vertebrata</taxon>
        <taxon>Euteleostomi</taxon>
        <taxon>Actinopterygii</taxon>
        <taxon>Neopterygii</taxon>
        <taxon>Teleostei</taxon>
        <taxon>Neoteleostei</taxon>
        <taxon>Acanthomorphata</taxon>
        <taxon>Eupercaria</taxon>
        <taxon>Perciformes</taxon>
        <taxon>Cottioidei</taxon>
        <taxon>Cottales</taxon>
        <taxon>Liparidae</taxon>
        <taxon>Liparis</taxon>
    </lineage>
</organism>
<name>A0A4Z2EYI8_9TELE</name>
<comment type="caution">
    <text evidence="2">The sequence shown here is derived from an EMBL/GenBank/DDBJ whole genome shotgun (WGS) entry which is preliminary data.</text>
</comment>
<dbReference type="AlphaFoldDB" id="A0A4Z2EYI8"/>
<protein>
    <submittedName>
        <fullName evidence="2">Uncharacterized protein</fullName>
    </submittedName>
</protein>
<sequence length="63" mass="6677">MTTRPRDAFTGCSKRIRPTRQHGVPLRAAGRPSALGSARPGSPAGGERREDELEGAGASRHEP</sequence>
<proteinExistence type="predicted"/>
<evidence type="ECO:0000256" key="1">
    <source>
        <dbReference type="SAM" id="MobiDB-lite"/>
    </source>
</evidence>
<evidence type="ECO:0000313" key="3">
    <source>
        <dbReference type="Proteomes" id="UP000314294"/>
    </source>
</evidence>
<dbReference type="EMBL" id="SRLO01002250">
    <property type="protein sequence ID" value="TNN33414.1"/>
    <property type="molecule type" value="Genomic_DNA"/>
</dbReference>
<gene>
    <name evidence="2" type="ORF">EYF80_056421</name>
</gene>
<evidence type="ECO:0000313" key="2">
    <source>
        <dbReference type="EMBL" id="TNN33414.1"/>
    </source>
</evidence>
<reference evidence="2 3" key="1">
    <citation type="submission" date="2019-03" db="EMBL/GenBank/DDBJ databases">
        <title>First draft genome of Liparis tanakae, snailfish: a comprehensive survey of snailfish specific genes.</title>
        <authorList>
            <person name="Kim W."/>
            <person name="Song I."/>
            <person name="Jeong J.-H."/>
            <person name="Kim D."/>
            <person name="Kim S."/>
            <person name="Ryu S."/>
            <person name="Song J.Y."/>
            <person name="Lee S.K."/>
        </authorList>
    </citation>
    <scope>NUCLEOTIDE SEQUENCE [LARGE SCALE GENOMIC DNA]</scope>
    <source>
        <tissue evidence="2">Muscle</tissue>
    </source>
</reference>
<dbReference type="Proteomes" id="UP000314294">
    <property type="component" value="Unassembled WGS sequence"/>
</dbReference>
<accession>A0A4Z2EYI8</accession>
<feature type="region of interest" description="Disordered" evidence="1">
    <location>
        <begin position="1"/>
        <end position="63"/>
    </location>
</feature>
<keyword evidence="3" id="KW-1185">Reference proteome</keyword>